<evidence type="ECO:0000313" key="3">
    <source>
        <dbReference type="EMBL" id="MCK8490862.1"/>
    </source>
</evidence>
<accession>A0ABT0HFD8</accession>
<comment type="caution">
    <text evidence="3">The sequence shown here is derived from an EMBL/GenBank/DDBJ whole genome shotgun (WGS) entry which is preliminary data.</text>
</comment>
<protein>
    <submittedName>
        <fullName evidence="3">Low temperature requirement protein A</fullName>
    </submittedName>
</protein>
<name>A0ABT0HFD8_9BACT</name>
<organism evidence="3 4">
    <name type="scientific">Spirosoma liriopis</name>
    <dbReference type="NCBI Taxonomy" id="2937440"/>
    <lineage>
        <taxon>Bacteria</taxon>
        <taxon>Pseudomonadati</taxon>
        <taxon>Bacteroidota</taxon>
        <taxon>Cytophagia</taxon>
        <taxon>Cytophagales</taxon>
        <taxon>Cytophagaceae</taxon>
        <taxon>Spirosoma</taxon>
    </lineage>
</organism>
<dbReference type="Proteomes" id="UP001202180">
    <property type="component" value="Unassembled WGS sequence"/>
</dbReference>
<dbReference type="PANTHER" id="PTHR36840">
    <property type="entry name" value="BLL5714 PROTEIN"/>
    <property type="match status" value="1"/>
</dbReference>
<feature type="transmembrane region" description="Helical" evidence="2">
    <location>
        <begin position="116"/>
        <end position="135"/>
    </location>
</feature>
<feature type="compositionally biased region" description="Polar residues" evidence="1">
    <location>
        <begin position="1"/>
        <end position="10"/>
    </location>
</feature>
<evidence type="ECO:0000313" key="4">
    <source>
        <dbReference type="Proteomes" id="UP001202180"/>
    </source>
</evidence>
<feature type="transmembrane region" description="Helical" evidence="2">
    <location>
        <begin position="237"/>
        <end position="257"/>
    </location>
</feature>
<evidence type="ECO:0000256" key="1">
    <source>
        <dbReference type="SAM" id="MobiDB-lite"/>
    </source>
</evidence>
<feature type="transmembrane region" description="Helical" evidence="2">
    <location>
        <begin position="359"/>
        <end position="388"/>
    </location>
</feature>
<keyword evidence="2" id="KW-1133">Transmembrane helix</keyword>
<evidence type="ECO:0000256" key="2">
    <source>
        <dbReference type="SAM" id="Phobius"/>
    </source>
</evidence>
<dbReference type="Pfam" id="PF06772">
    <property type="entry name" value="LtrA"/>
    <property type="match status" value="1"/>
</dbReference>
<feature type="transmembrane region" description="Helical" evidence="2">
    <location>
        <begin position="278"/>
        <end position="303"/>
    </location>
</feature>
<sequence length="407" mass="44927">MADSQQQTPAKPQLRSMDADGERRASWAELLNDLVFTVIIMQLAQRLLTSLTGESLAEFLLLYVPIWWLWNGETHYSTRFDNERDVVHRVLSSLQLLGLIILVASIPRALESNLSSVVYALSYSFTRLILLIEYGRAWFYIPKARPYIQHLTTGFAASILLWVASTFVEAPYRYILWGVAVLIELGTPLTTSGNRLYKDLPPDVRHLPERYGLFTLLVLGQTVSSAAQGLIESGFDLKTIVATLLGGIIIIGLWWAYFDRLDDDAVRQVREGGDTRLYTAWLYLHLPLTVALTTTGVGLTLAIKHINATELPPSTHWLFIGSVSAYLLTEGCISLTTLKAGPPHPSFTRGIYTRLGIGIFLLVVGVLTSLSAMQLLLLSAVSITGLIVSDQLGPEAPESAERIGGTT</sequence>
<feature type="region of interest" description="Disordered" evidence="1">
    <location>
        <begin position="1"/>
        <end position="20"/>
    </location>
</feature>
<feature type="transmembrane region" description="Helical" evidence="2">
    <location>
        <begin position="147"/>
        <end position="168"/>
    </location>
</feature>
<dbReference type="RefSeq" id="WP_248475683.1">
    <property type="nucleotide sequence ID" value="NZ_JALPRF010000001.1"/>
</dbReference>
<dbReference type="PANTHER" id="PTHR36840:SF1">
    <property type="entry name" value="BLL5714 PROTEIN"/>
    <property type="match status" value="1"/>
</dbReference>
<dbReference type="InterPro" id="IPR010640">
    <property type="entry name" value="Low_temperature_requirement_A"/>
</dbReference>
<keyword evidence="4" id="KW-1185">Reference proteome</keyword>
<gene>
    <name evidence="3" type="ORF">M0L20_03295</name>
</gene>
<feature type="transmembrane region" description="Helical" evidence="2">
    <location>
        <begin position="315"/>
        <end position="338"/>
    </location>
</feature>
<feature type="transmembrane region" description="Helical" evidence="2">
    <location>
        <begin position="50"/>
        <end position="70"/>
    </location>
</feature>
<keyword evidence="2" id="KW-0472">Membrane</keyword>
<reference evidence="3 4" key="1">
    <citation type="submission" date="2022-04" db="EMBL/GenBank/DDBJ databases">
        <title>Spirosoma sp. strain RP8 genome sequencing and assembly.</title>
        <authorList>
            <person name="Jung Y."/>
        </authorList>
    </citation>
    <scope>NUCLEOTIDE SEQUENCE [LARGE SCALE GENOMIC DNA]</scope>
    <source>
        <strain evidence="3 4">RP8</strain>
    </source>
</reference>
<feature type="transmembrane region" description="Helical" evidence="2">
    <location>
        <begin position="90"/>
        <end position="110"/>
    </location>
</feature>
<feature type="transmembrane region" description="Helical" evidence="2">
    <location>
        <begin position="174"/>
        <end position="191"/>
    </location>
</feature>
<keyword evidence="2" id="KW-0812">Transmembrane</keyword>
<dbReference type="EMBL" id="JALPRF010000001">
    <property type="protein sequence ID" value="MCK8490862.1"/>
    <property type="molecule type" value="Genomic_DNA"/>
</dbReference>
<proteinExistence type="predicted"/>